<sequence>MGISVLILGESGSGKTTSLRNFQPGEIAIINVAKKPLPFRTKLKPYNTNDYAAVQKAIFGAVKHGNKAIVLDDIQYLMTDQFMRRSSETGYGKFTDMASDYSGLFEIAPQLPDDCILYLMSHVERDESGHETPRTVGKLVHEKLCVEGKVTITLHTYVESGKYYFRTHSSGEGDITKSPLGMFEPDLIDNDLKAVDAVIREYYNFGGTNNAEI</sequence>
<gene>
    <name evidence="1" type="ORF">H6X83_04135</name>
</gene>
<proteinExistence type="predicted"/>
<dbReference type="GO" id="GO:0005524">
    <property type="term" value="F:ATP binding"/>
    <property type="evidence" value="ECO:0007669"/>
    <property type="project" value="UniProtKB-KW"/>
</dbReference>
<dbReference type="Proteomes" id="UP000516046">
    <property type="component" value="Chromosome"/>
</dbReference>
<accession>A0A7G9WJH0</accession>
<keyword evidence="1" id="KW-0547">Nucleotide-binding</keyword>
<dbReference type="SUPFAM" id="SSF52540">
    <property type="entry name" value="P-loop containing nucleoside triphosphate hydrolases"/>
    <property type="match status" value="1"/>
</dbReference>
<dbReference type="InterPro" id="IPR027417">
    <property type="entry name" value="P-loop_NTPase"/>
</dbReference>
<keyword evidence="1" id="KW-0067">ATP-binding</keyword>
<name>A0A7G9WJH0_9FIRM</name>
<dbReference type="RefSeq" id="WP_212507899.1">
    <property type="nucleotide sequence ID" value="NZ_CP060696.1"/>
</dbReference>
<keyword evidence="2" id="KW-1185">Reference proteome</keyword>
<dbReference type="AlphaFoldDB" id="A0A7G9WJH0"/>
<dbReference type="EMBL" id="CP060696">
    <property type="protein sequence ID" value="QNO18832.1"/>
    <property type="molecule type" value="Genomic_DNA"/>
</dbReference>
<organism evidence="1 2">
    <name type="scientific">Caproicibacterium amylolyticum</name>
    <dbReference type="NCBI Taxonomy" id="2766537"/>
    <lineage>
        <taxon>Bacteria</taxon>
        <taxon>Bacillati</taxon>
        <taxon>Bacillota</taxon>
        <taxon>Clostridia</taxon>
        <taxon>Eubacteriales</taxon>
        <taxon>Oscillospiraceae</taxon>
        <taxon>Caproicibacterium</taxon>
    </lineage>
</organism>
<evidence type="ECO:0000313" key="1">
    <source>
        <dbReference type="EMBL" id="QNO18832.1"/>
    </source>
</evidence>
<dbReference type="KEGG" id="caml:H6X83_04135"/>
<evidence type="ECO:0000313" key="2">
    <source>
        <dbReference type="Proteomes" id="UP000516046"/>
    </source>
</evidence>
<reference evidence="1 2" key="1">
    <citation type="submission" date="2020-08" db="EMBL/GenBank/DDBJ databases">
        <authorList>
            <person name="Ren C."/>
            <person name="Gu Y."/>
            <person name="Xu Y."/>
        </authorList>
    </citation>
    <scope>NUCLEOTIDE SEQUENCE [LARGE SCALE GENOMIC DNA]</scope>
    <source>
        <strain evidence="1 2">LBM18003</strain>
    </source>
</reference>
<protein>
    <submittedName>
        <fullName evidence="1">ATP-binding protein</fullName>
    </submittedName>
</protein>